<proteinExistence type="predicted"/>
<sequence length="69" mass="7515">MIKRKNTLDLDLDNDATSDAEFPLSQAFVSAAPLEGLPHSYDGPPSLPVRESTFRRTILSGTEIEAALQ</sequence>
<dbReference type="AlphaFoldDB" id="A0A5B7CXW4"/>
<accession>A0A5B7CXW4</accession>
<organism evidence="1 2">
    <name type="scientific">Portunus trituberculatus</name>
    <name type="common">Swimming crab</name>
    <name type="synonym">Neptunus trituberculatus</name>
    <dbReference type="NCBI Taxonomy" id="210409"/>
    <lineage>
        <taxon>Eukaryota</taxon>
        <taxon>Metazoa</taxon>
        <taxon>Ecdysozoa</taxon>
        <taxon>Arthropoda</taxon>
        <taxon>Crustacea</taxon>
        <taxon>Multicrustacea</taxon>
        <taxon>Malacostraca</taxon>
        <taxon>Eumalacostraca</taxon>
        <taxon>Eucarida</taxon>
        <taxon>Decapoda</taxon>
        <taxon>Pleocyemata</taxon>
        <taxon>Brachyura</taxon>
        <taxon>Eubrachyura</taxon>
        <taxon>Portunoidea</taxon>
        <taxon>Portunidae</taxon>
        <taxon>Portuninae</taxon>
        <taxon>Portunus</taxon>
    </lineage>
</organism>
<protein>
    <submittedName>
        <fullName evidence="1">Uncharacterized protein</fullName>
    </submittedName>
</protein>
<evidence type="ECO:0000313" key="2">
    <source>
        <dbReference type="Proteomes" id="UP000324222"/>
    </source>
</evidence>
<reference evidence="1 2" key="1">
    <citation type="submission" date="2019-05" db="EMBL/GenBank/DDBJ databases">
        <title>Another draft genome of Portunus trituberculatus and its Hox gene families provides insights of decapod evolution.</title>
        <authorList>
            <person name="Jeong J.-H."/>
            <person name="Song I."/>
            <person name="Kim S."/>
            <person name="Choi T."/>
            <person name="Kim D."/>
            <person name="Ryu S."/>
            <person name="Kim W."/>
        </authorList>
    </citation>
    <scope>NUCLEOTIDE SEQUENCE [LARGE SCALE GENOMIC DNA]</scope>
    <source>
        <tissue evidence="1">Muscle</tissue>
    </source>
</reference>
<evidence type="ECO:0000313" key="1">
    <source>
        <dbReference type="EMBL" id="MPC12303.1"/>
    </source>
</evidence>
<keyword evidence="2" id="KW-1185">Reference proteome</keyword>
<dbReference type="EMBL" id="VSRR010000209">
    <property type="protein sequence ID" value="MPC12303.1"/>
    <property type="molecule type" value="Genomic_DNA"/>
</dbReference>
<name>A0A5B7CXW4_PORTR</name>
<comment type="caution">
    <text evidence="1">The sequence shown here is derived from an EMBL/GenBank/DDBJ whole genome shotgun (WGS) entry which is preliminary data.</text>
</comment>
<gene>
    <name evidence="1" type="ORF">E2C01_004987</name>
</gene>
<dbReference type="Proteomes" id="UP000324222">
    <property type="component" value="Unassembled WGS sequence"/>
</dbReference>